<comment type="similarity">
    <text evidence="7">Belongs to the class I-like SAM-binding methyltransferase superfamily. TrmB family.</text>
</comment>
<evidence type="ECO:0000313" key="8">
    <source>
        <dbReference type="EMBL" id="AGL62095.1"/>
    </source>
</evidence>
<keyword evidence="9" id="KW-1185">Reference proteome</keyword>
<organism evidence="8 9">
    <name type="scientific">Candidatus Saccharimonas aalborgensis</name>
    <dbReference type="NCBI Taxonomy" id="1332188"/>
    <lineage>
        <taxon>Bacteria</taxon>
        <taxon>Candidatus Saccharimonadota</taxon>
        <taxon>Candidatus Saccharimonadia</taxon>
        <taxon>Candidatus Saccharimonadales</taxon>
        <taxon>Candidatus Saccharimonadaceae</taxon>
        <taxon>Candidatus Saccharimonas</taxon>
    </lineage>
</organism>
<dbReference type="PROSITE" id="PS51625">
    <property type="entry name" value="SAM_MT_TRMB"/>
    <property type="match status" value="1"/>
</dbReference>
<dbReference type="RefSeq" id="WP_015641545.1">
    <property type="nucleotide sequence ID" value="NC_021219.1"/>
</dbReference>
<evidence type="ECO:0000256" key="3">
    <source>
        <dbReference type="ARBA" id="ARBA00022603"/>
    </source>
</evidence>
<feature type="binding site" evidence="7">
    <location>
        <position position="119"/>
    </location>
    <ligand>
        <name>S-adenosyl-L-methionine</name>
        <dbReference type="ChEBI" id="CHEBI:59789"/>
    </ligand>
</feature>
<evidence type="ECO:0000256" key="4">
    <source>
        <dbReference type="ARBA" id="ARBA00022679"/>
    </source>
</evidence>
<evidence type="ECO:0000256" key="1">
    <source>
        <dbReference type="ARBA" id="ARBA00000142"/>
    </source>
</evidence>
<dbReference type="PANTHER" id="PTHR23417:SF14">
    <property type="entry name" value="PENTACOTRIPEPTIDE-REPEAT REGION OF PRORP DOMAIN-CONTAINING PROTEIN"/>
    <property type="match status" value="1"/>
</dbReference>
<dbReference type="InterPro" id="IPR003358">
    <property type="entry name" value="tRNA_(Gua-N-7)_MeTrfase_Trmb"/>
</dbReference>
<dbReference type="NCBIfam" id="NF001080">
    <property type="entry name" value="PRK00121.2-2"/>
    <property type="match status" value="1"/>
</dbReference>
<feature type="binding site" evidence="7">
    <location>
        <position position="155"/>
    </location>
    <ligand>
        <name>substrate</name>
    </ligand>
</feature>
<sequence>MTERVDPRNYIITRKRKKYRFAKFCNARNCYEVAEWKKAPADVIEVGAGTGLFSAQIARRHPRARVIAIDVKGDRLQKGAYYALENNIPNVSFIRARADQIGDLLNAHSVRELWITFPDPFPKKRSEGRRLTHATFLKCYQRLLIPTGLLHLKHDNQEFFEWSKQQLVDNGWRIVTETNDLHASLSDDDAYTMTTYEQRWLGEGRKVHYLSARLVHGEVQ</sequence>
<evidence type="ECO:0000256" key="6">
    <source>
        <dbReference type="ARBA" id="ARBA00022694"/>
    </source>
</evidence>
<feature type="binding site" evidence="7">
    <location>
        <position position="123"/>
    </location>
    <ligand>
        <name>substrate</name>
    </ligand>
</feature>
<feature type="binding site" evidence="7">
    <location>
        <begin position="194"/>
        <end position="197"/>
    </location>
    <ligand>
        <name>substrate</name>
    </ligand>
</feature>
<proteinExistence type="inferred from homology"/>
<dbReference type="EC" id="2.1.1.33" evidence="7"/>
<reference evidence="8 9" key="1">
    <citation type="journal article" date="2013" name="Nat. Biotechnol.">
        <title>Genome sequences of rare, uncultured bacteria obtained by differential coverage binning of multiple metagenomes.</title>
        <authorList>
            <person name="Albertsen M."/>
            <person name="Hugenholtz P."/>
            <person name="Skarshewski A."/>
            <person name="Nielsen K.L."/>
            <person name="Tyson G.W."/>
            <person name="Nielsen P.H."/>
        </authorList>
    </citation>
    <scope>NUCLEOTIDE SEQUENCE [LARGE SCALE GENOMIC DNA]</scope>
    <source>
        <strain evidence="8">TM71</strain>
    </source>
</reference>
<dbReference type="UniPathway" id="UPA00989"/>
<protein>
    <recommendedName>
        <fullName evidence="7">tRNA (guanine-N(7)-)-methyltransferase</fullName>
        <ecNumber evidence="7">2.1.1.33</ecNumber>
    </recommendedName>
    <alternativeName>
        <fullName evidence="7">tRNA (guanine(46)-N(7))-methyltransferase</fullName>
    </alternativeName>
    <alternativeName>
        <fullName evidence="7">tRNA(m7G46)-methyltransferase</fullName>
    </alternativeName>
</protein>
<evidence type="ECO:0000256" key="7">
    <source>
        <dbReference type="HAMAP-Rule" id="MF_01057"/>
    </source>
</evidence>
<feature type="binding site" evidence="7">
    <location>
        <position position="45"/>
    </location>
    <ligand>
        <name>S-adenosyl-L-methionine</name>
        <dbReference type="ChEBI" id="CHEBI:59789"/>
    </ligand>
</feature>
<dbReference type="InterPro" id="IPR055361">
    <property type="entry name" value="tRNA_methyltr_TrmB_bact"/>
</dbReference>
<feature type="binding site" evidence="7">
    <location>
        <position position="70"/>
    </location>
    <ligand>
        <name>S-adenosyl-L-methionine</name>
        <dbReference type="ChEBI" id="CHEBI:59789"/>
    </ligand>
</feature>
<dbReference type="KEGG" id="saal:L336_0387"/>
<dbReference type="InterPro" id="IPR029063">
    <property type="entry name" value="SAM-dependent_MTases_sf"/>
</dbReference>
<dbReference type="STRING" id="1332188.L336_0387"/>
<comment type="function">
    <text evidence="2 7">Catalyzes the formation of N(7)-methylguanine at position 46 (m7G46) in tRNA.</text>
</comment>
<comment type="caution">
    <text evidence="7">Lacks conserved residue(s) required for the propagation of feature annotation.</text>
</comment>
<dbReference type="HAMAP" id="MF_01057">
    <property type="entry name" value="tRNA_methyltr_TrmB"/>
    <property type="match status" value="1"/>
</dbReference>
<comment type="pathway">
    <text evidence="7">tRNA modification; N(7)-methylguanine-tRNA biosynthesis.</text>
</comment>
<accession>R4PV64</accession>
<dbReference type="OrthoDB" id="9802090at2"/>
<dbReference type="Proteomes" id="UP000013893">
    <property type="component" value="Chromosome"/>
</dbReference>
<evidence type="ECO:0000256" key="5">
    <source>
        <dbReference type="ARBA" id="ARBA00022691"/>
    </source>
</evidence>
<dbReference type="AlphaFoldDB" id="R4PV64"/>
<evidence type="ECO:0000256" key="2">
    <source>
        <dbReference type="ARBA" id="ARBA00003015"/>
    </source>
</evidence>
<comment type="catalytic activity">
    <reaction evidence="1 7">
        <text>guanosine(46) in tRNA + S-adenosyl-L-methionine = N(7)-methylguanosine(46) in tRNA + S-adenosyl-L-homocysteine</text>
        <dbReference type="Rhea" id="RHEA:42708"/>
        <dbReference type="Rhea" id="RHEA-COMP:10188"/>
        <dbReference type="Rhea" id="RHEA-COMP:10189"/>
        <dbReference type="ChEBI" id="CHEBI:57856"/>
        <dbReference type="ChEBI" id="CHEBI:59789"/>
        <dbReference type="ChEBI" id="CHEBI:74269"/>
        <dbReference type="ChEBI" id="CHEBI:74480"/>
        <dbReference type="EC" id="2.1.1.33"/>
    </reaction>
</comment>
<dbReference type="EMBL" id="CP005957">
    <property type="protein sequence ID" value="AGL62095.1"/>
    <property type="molecule type" value="Genomic_DNA"/>
</dbReference>
<keyword evidence="6 7" id="KW-0819">tRNA processing</keyword>
<keyword evidence="3 7" id="KW-0489">Methyltransferase</keyword>
<name>R4PV64_9BACT</name>
<dbReference type="GO" id="GO:0043527">
    <property type="term" value="C:tRNA methyltransferase complex"/>
    <property type="evidence" value="ECO:0007669"/>
    <property type="project" value="TreeGrafter"/>
</dbReference>
<dbReference type="GO" id="GO:0008176">
    <property type="term" value="F:tRNA (guanine(46)-N7)-methyltransferase activity"/>
    <property type="evidence" value="ECO:0007669"/>
    <property type="project" value="UniProtKB-UniRule"/>
</dbReference>
<keyword evidence="5 7" id="KW-0949">S-adenosyl-L-methionine</keyword>
<dbReference type="CDD" id="cd02440">
    <property type="entry name" value="AdoMet_MTases"/>
    <property type="match status" value="1"/>
</dbReference>
<gene>
    <name evidence="7" type="primary">trmB</name>
    <name evidence="8" type="ORF">L336_0387</name>
</gene>
<keyword evidence="4 7" id="KW-0808">Transferase</keyword>
<dbReference type="Gene3D" id="3.40.50.150">
    <property type="entry name" value="Vaccinia Virus protein VP39"/>
    <property type="match status" value="1"/>
</dbReference>
<dbReference type="SUPFAM" id="SSF53335">
    <property type="entry name" value="S-adenosyl-L-methionine-dependent methyltransferases"/>
    <property type="match status" value="1"/>
</dbReference>
<dbReference type="PANTHER" id="PTHR23417">
    <property type="entry name" value="3-DEOXY-D-MANNO-OCTULOSONIC-ACID TRANSFERASE/TRNA GUANINE-N 7 - -METHYLTRANSFERASE"/>
    <property type="match status" value="1"/>
</dbReference>
<evidence type="ECO:0000313" key="9">
    <source>
        <dbReference type="Proteomes" id="UP000013893"/>
    </source>
</evidence>
<dbReference type="Pfam" id="PF02390">
    <property type="entry name" value="Methyltransf_4"/>
    <property type="match status" value="1"/>
</dbReference>
<dbReference type="HOGENOM" id="CLU_050910_2_1_0"/>